<dbReference type="PROSITE" id="PS50853">
    <property type="entry name" value="FN3"/>
    <property type="match status" value="2"/>
</dbReference>
<name>A0A1G8IKB0_9BACI</name>
<reference evidence="2 3" key="1">
    <citation type="submission" date="2016-10" db="EMBL/GenBank/DDBJ databases">
        <authorList>
            <person name="de Groot N.N."/>
        </authorList>
    </citation>
    <scope>NUCLEOTIDE SEQUENCE [LARGE SCALE GENOMIC DNA]</scope>
    <source>
        <strain evidence="2 3">DSM 21632</strain>
    </source>
</reference>
<dbReference type="STRING" id="568899.SAMN05192534_12458"/>
<sequence length="997" mass="111972">MNLLPTNKEIVAEIQSKRTESSKTYLLQDGSYRAVFSRSPIHYQDEYGNYHNINTDLFDEADFDTVDTPVTKEVSGEFQLVKGASVAAKKKNTLNRDNLDFQALKVPFQARLPRNWRRGYTIGKGKDKITFKPVDGSPAKGYVEADKTNCVMYQDAWNDTDVCLEVQSKGIKETLTLKTDRAPSSFRFEIKGKDIGDNFTAGGLNIEPAWLIDANGIKRDVSMEVVRHNDNKVYLDLNADVTDLGYPIEIDPTVITKNYSNLSNGDTFNFSVPTGVEILEANVQYTPTDTTNSVYEDTGFTEATTNSTTYTDVLQADQTKHIKNIVVEARGQIIDPYDNRKSSRVTRTISDSSYFNDNWEARSEMDIVDDSTGEVRGSIIRNSSTYAIGPWTEDDSPYTNVSFEHRAFLSITTNYYIDLDRPRLQVNSTTSGDYYGVIPYGESETVSLDNVQTGTNNCTFYCDEGQTDASIEVTYNYVPTAPIVISPNGGETWDTQHMIEWDAASDEDDNKSDLTYQIQLSTDDGDSWNTLVSQTDGGATSYEYDFSDEMESSTCLLRIRAYDGGHYGPWDQSDGVFTIQHNLSPDMPNQLTPSGGSPIDRNSVQRFLWQYNDPNSGDTQSKFNLRWREKGTTSWNEINQVTPNEYYDMPADTFSHGEVEWQIRTYDQEGLSSPWSSTETFLAGNHPSMPTITSPSDTVAVANPTVQWSSSGQEAYRLTVKDDSGAAVYEHEGNTNKAHTIQYDLANNSEYIIELQIQNADGLWSDSDAINITVSYTPPATPEVEVLASNSEGIIVLDITNPAPVDTEPEVTHNNIYRRVSGGDWTRIATEIPANESYTDYTPASGQEYEYYIRARGDNGTYSDSDEVRGEVTLKGIWLHDVANPEETLHQFKYFEQGRGASKTLGGSMMQFEGRSLPMAEYSEREEQNVQVTLQIKKDSGDMEKLRGLIQSRNTLLYRDARGRRIFCAVFALSETDEPWGYSVPLDIQAVYREEEV</sequence>
<dbReference type="InterPro" id="IPR036116">
    <property type="entry name" value="FN3_sf"/>
</dbReference>
<evidence type="ECO:0000259" key="1">
    <source>
        <dbReference type="PROSITE" id="PS50853"/>
    </source>
</evidence>
<evidence type="ECO:0000313" key="3">
    <source>
        <dbReference type="Proteomes" id="UP000199163"/>
    </source>
</evidence>
<proteinExistence type="predicted"/>
<accession>A0A1G8IKB0</accession>
<feature type="domain" description="Fibronectin type-III" evidence="1">
    <location>
        <begin position="778"/>
        <end position="877"/>
    </location>
</feature>
<dbReference type="Gene3D" id="2.60.40.10">
    <property type="entry name" value="Immunoglobulins"/>
    <property type="match status" value="3"/>
</dbReference>
<feature type="domain" description="Fibronectin type-III" evidence="1">
    <location>
        <begin position="478"/>
        <end position="582"/>
    </location>
</feature>
<gene>
    <name evidence="2" type="ORF">SAMN05192534_12458</name>
</gene>
<dbReference type="AlphaFoldDB" id="A0A1G8IKB0"/>
<dbReference type="InterPro" id="IPR003961">
    <property type="entry name" value="FN3_dom"/>
</dbReference>
<dbReference type="SUPFAM" id="SSF49265">
    <property type="entry name" value="Fibronectin type III"/>
    <property type="match status" value="1"/>
</dbReference>
<dbReference type="InterPro" id="IPR013783">
    <property type="entry name" value="Ig-like_fold"/>
</dbReference>
<dbReference type="RefSeq" id="WP_407639934.1">
    <property type="nucleotide sequence ID" value="NZ_FNDK01000024.1"/>
</dbReference>
<organism evidence="2 3">
    <name type="scientific">Alteribacillus persepolensis</name>
    <dbReference type="NCBI Taxonomy" id="568899"/>
    <lineage>
        <taxon>Bacteria</taxon>
        <taxon>Bacillati</taxon>
        <taxon>Bacillota</taxon>
        <taxon>Bacilli</taxon>
        <taxon>Bacillales</taxon>
        <taxon>Bacillaceae</taxon>
        <taxon>Alteribacillus</taxon>
    </lineage>
</organism>
<dbReference type="EMBL" id="FNDK01000024">
    <property type="protein sequence ID" value="SDI19386.1"/>
    <property type="molecule type" value="Genomic_DNA"/>
</dbReference>
<keyword evidence="3" id="KW-1185">Reference proteome</keyword>
<evidence type="ECO:0000313" key="2">
    <source>
        <dbReference type="EMBL" id="SDI19386.1"/>
    </source>
</evidence>
<protein>
    <recommendedName>
        <fullName evidence="1">Fibronectin type-III domain-containing protein</fullName>
    </recommendedName>
</protein>
<dbReference type="Proteomes" id="UP000199163">
    <property type="component" value="Unassembled WGS sequence"/>
</dbReference>